<evidence type="ECO:0000259" key="4">
    <source>
        <dbReference type="SMART" id="SM00829"/>
    </source>
</evidence>
<dbReference type="Proteomes" id="UP000572817">
    <property type="component" value="Unassembled WGS sequence"/>
</dbReference>
<evidence type="ECO:0000313" key="6">
    <source>
        <dbReference type="Proteomes" id="UP000572817"/>
    </source>
</evidence>
<evidence type="ECO:0000313" key="5">
    <source>
        <dbReference type="EMBL" id="KAF4313932.1"/>
    </source>
</evidence>
<evidence type="ECO:0000256" key="3">
    <source>
        <dbReference type="ARBA" id="ARBA00023002"/>
    </source>
</evidence>
<dbReference type="Gene3D" id="3.90.180.10">
    <property type="entry name" value="Medium-chain alcohol dehydrogenases, catalytic domain"/>
    <property type="match status" value="1"/>
</dbReference>
<dbReference type="OrthoDB" id="48317at2759"/>
<dbReference type="InterPro" id="IPR036291">
    <property type="entry name" value="NAD(P)-bd_dom_sf"/>
</dbReference>
<dbReference type="InterPro" id="IPR011032">
    <property type="entry name" value="GroES-like_sf"/>
</dbReference>
<dbReference type="SUPFAM" id="SSF51735">
    <property type="entry name" value="NAD(P)-binding Rossmann-fold domains"/>
    <property type="match status" value="1"/>
</dbReference>
<dbReference type="PANTHER" id="PTHR45348">
    <property type="entry name" value="HYPOTHETICAL OXIDOREDUCTASE (EUROFUNG)"/>
    <property type="match status" value="1"/>
</dbReference>
<dbReference type="InterPro" id="IPR047122">
    <property type="entry name" value="Trans-enoyl_RdTase-like"/>
</dbReference>
<dbReference type="InterPro" id="IPR020843">
    <property type="entry name" value="ER"/>
</dbReference>
<dbReference type="GO" id="GO:0016651">
    <property type="term" value="F:oxidoreductase activity, acting on NAD(P)H"/>
    <property type="evidence" value="ECO:0007669"/>
    <property type="project" value="InterPro"/>
</dbReference>
<dbReference type="SMART" id="SM00829">
    <property type="entry name" value="PKS_ER"/>
    <property type="match status" value="1"/>
</dbReference>
<organism evidence="5 6">
    <name type="scientific">Botryosphaeria dothidea</name>
    <dbReference type="NCBI Taxonomy" id="55169"/>
    <lineage>
        <taxon>Eukaryota</taxon>
        <taxon>Fungi</taxon>
        <taxon>Dikarya</taxon>
        <taxon>Ascomycota</taxon>
        <taxon>Pezizomycotina</taxon>
        <taxon>Dothideomycetes</taxon>
        <taxon>Dothideomycetes incertae sedis</taxon>
        <taxon>Botryosphaeriales</taxon>
        <taxon>Botryosphaeriaceae</taxon>
        <taxon>Botryosphaeria</taxon>
    </lineage>
</organism>
<protein>
    <submittedName>
        <fullName evidence="5">Alcohol dehydrogenase superfamily zinc-containing</fullName>
    </submittedName>
</protein>
<keyword evidence="6" id="KW-1185">Reference proteome</keyword>
<proteinExistence type="inferred from homology"/>
<sequence>MKAIKIQPGGKAAVVDAPLPRLRPDYVLVKTVAVALNPVDWKHIGFVPGTEGCTAGSDFAGVVRKVGAKVTTLKPGDRVAGWTHGGNINNREDGSFADYVVAKEGIMLKIPERGVFRSGLDVIATCSPNNFSMVQSLGADAVFDYKSSTVGEDIRKLTHNRLYHVFDCVSTDESARICADALSNDVVERKPIYSAVLYCTFPRDDVQVNVTVAHTIFGESFTKPELGPENFPANAEDYEFGKKFWKLSEKLLTEGMFQVHRPDIRSGGLEGVLEGLDELMRGKVSGKKLVYTLAAGGKTGAVKT</sequence>
<dbReference type="CDD" id="cd08249">
    <property type="entry name" value="enoyl_reductase_like"/>
    <property type="match status" value="1"/>
</dbReference>
<dbReference type="AlphaFoldDB" id="A0A8H4NGC8"/>
<comment type="caution">
    <text evidence="5">The sequence shown here is derived from an EMBL/GenBank/DDBJ whole genome shotgun (WGS) entry which is preliminary data.</text>
</comment>
<gene>
    <name evidence="5" type="ORF">GTA08_BOTSDO01350</name>
</gene>
<evidence type="ECO:0000256" key="1">
    <source>
        <dbReference type="ARBA" id="ARBA00008072"/>
    </source>
</evidence>
<accession>A0A8H4NGC8</accession>
<comment type="similarity">
    <text evidence="1">Belongs to the zinc-containing alcohol dehydrogenase family.</text>
</comment>
<name>A0A8H4NGC8_9PEZI</name>
<evidence type="ECO:0000256" key="2">
    <source>
        <dbReference type="ARBA" id="ARBA00011245"/>
    </source>
</evidence>
<comment type="subunit">
    <text evidence="2">Monomer.</text>
</comment>
<dbReference type="SUPFAM" id="SSF50129">
    <property type="entry name" value="GroES-like"/>
    <property type="match status" value="1"/>
</dbReference>
<dbReference type="Gene3D" id="3.40.50.720">
    <property type="entry name" value="NAD(P)-binding Rossmann-like Domain"/>
    <property type="match status" value="1"/>
</dbReference>
<keyword evidence="3" id="KW-0560">Oxidoreductase</keyword>
<dbReference type="EMBL" id="WWBZ02000001">
    <property type="protein sequence ID" value="KAF4313932.1"/>
    <property type="molecule type" value="Genomic_DNA"/>
</dbReference>
<dbReference type="Pfam" id="PF08240">
    <property type="entry name" value="ADH_N"/>
    <property type="match status" value="1"/>
</dbReference>
<dbReference type="InterPro" id="IPR013154">
    <property type="entry name" value="ADH-like_N"/>
</dbReference>
<feature type="domain" description="Enoyl reductase (ER)" evidence="4">
    <location>
        <begin position="9"/>
        <end position="290"/>
    </location>
</feature>
<reference evidence="5" key="1">
    <citation type="submission" date="2020-04" db="EMBL/GenBank/DDBJ databases">
        <title>Genome Assembly and Annotation of Botryosphaeria dothidea sdau 11-99, a Latent Pathogen of Apple Fruit Ring Rot in China.</title>
        <authorList>
            <person name="Yu C."/>
            <person name="Diao Y."/>
            <person name="Lu Q."/>
            <person name="Zhao J."/>
            <person name="Cui S."/>
            <person name="Peng C."/>
            <person name="He B."/>
            <person name="Liu H."/>
        </authorList>
    </citation>
    <scope>NUCLEOTIDE SEQUENCE [LARGE SCALE GENOMIC DNA]</scope>
    <source>
        <strain evidence="5">Sdau11-99</strain>
    </source>
</reference>
<dbReference type="PANTHER" id="PTHR45348:SF2">
    <property type="entry name" value="ZINC-TYPE ALCOHOL DEHYDROGENASE-LIKE PROTEIN C2E1P3.01"/>
    <property type="match status" value="1"/>
</dbReference>